<dbReference type="AlphaFoldDB" id="A0A1H6WZ82"/>
<dbReference type="GO" id="GO:0006412">
    <property type="term" value="P:translation"/>
    <property type="evidence" value="ECO:0007669"/>
    <property type="project" value="UniProtKB-UniRule"/>
</dbReference>
<dbReference type="GO" id="GO:0019843">
    <property type="term" value="F:rRNA binding"/>
    <property type="evidence" value="ECO:0007669"/>
    <property type="project" value="UniProtKB-UniRule"/>
</dbReference>
<dbReference type="HAMAP" id="MF_01326_A">
    <property type="entry name" value="Ribosomal_uL24_A"/>
    <property type="match status" value="1"/>
</dbReference>
<evidence type="ECO:0000256" key="3">
    <source>
        <dbReference type="ARBA" id="ARBA00023274"/>
    </source>
</evidence>
<dbReference type="EMBL" id="FNYR01000031">
    <property type="protein sequence ID" value="SEJ21186.1"/>
    <property type="molecule type" value="Genomic_DNA"/>
</dbReference>
<keyword evidence="4" id="KW-0699">rRNA-binding</keyword>
<dbReference type="GeneID" id="35004143"/>
<dbReference type="InterPro" id="IPR041988">
    <property type="entry name" value="Ribosomal_uL24_KOW"/>
</dbReference>
<feature type="region of interest" description="Disordered" evidence="5">
    <location>
        <begin position="1"/>
        <end position="58"/>
    </location>
</feature>
<evidence type="ECO:0000256" key="2">
    <source>
        <dbReference type="ARBA" id="ARBA00022980"/>
    </source>
</evidence>
<dbReference type="OrthoDB" id="10899at2157"/>
<reference evidence="7 8" key="1">
    <citation type="submission" date="2016-10" db="EMBL/GenBank/DDBJ databases">
        <authorList>
            <person name="de Groot N.N."/>
        </authorList>
    </citation>
    <scope>NUCLEOTIDE SEQUENCE [LARGE SCALE GENOMIC DNA]</scope>
    <source>
        <strain evidence="7 8">DSM 22187</strain>
    </source>
</reference>
<keyword evidence="2 4" id="KW-0689">Ribosomal protein</keyword>
<organism evidence="7 8">
    <name type="scientific">Halohasta litchfieldiae</name>
    <dbReference type="NCBI Taxonomy" id="1073996"/>
    <lineage>
        <taxon>Archaea</taxon>
        <taxon>Methanobacteriati</taxon>
        <taxon>Methanobacteriota</taxon>
        <taxon>Stenosarchaea group</taxon>
        <taxon>Halobacteria</taxon>
        <taxon>Halobacteriales</taxon>
        <taxon>Haloferacaceae</taxon>
        <taxon>Halohasta</taxon>
    </lineage>
</organism>
<comment type="similarity">
    <text evidence="1 4">Belongs to the universal ribosomal protein uL24 family.</text>
</comment>
<accession>A0A2H4Q6T7</accession>
<feature type="domain" description="KOW" evidence="6">
    <location>
        <begin position="46"/>
        <end position="76"/>
    </location>
</feature>
<evidence type="ECO:0000313" key="8">
    <source>
        <dbReference type="Proteomes" id="UP000198888"/>
    </source>
</evidence>
<dbReference type="RefSeq" id="WP_089673495.1">
    <property type="nucleotide sequence ID" value="NZ_CP024845.1"/>
</dbReference>
<dbReference type="Pfam" id="PF00467">
    <property type="entry name" value="KOW"/>
    <property type="match status" value="1"/>
</dbReference>
<dbReference type="GO" id="GO:0015934">
    <property type="term" value="C:large ribosomal subunit"/>
    <property type="evidence" value="ECO:0007669"/>
    <property type="project" value="UniProtKB-UniRule"/>
</dbReference>
<comment type="function">
    <text evidence="4">Located at the polypeptide exit tunnel on the outside of the subunit.</text>
</comment>
<dbReference type="NCBIfam" id="TIGR01080">
    <property type="entry name" value="rplX_A_E"/>
    <property type="match status" value="1"/>
</dbReference>
<evidence type="ECO:0000256" key="4">
    <source>
        <dbReference type="HAMAP-Rule" id="MF_01326"/>
    </source>
</evidence>
<gene>
    <name evidence="4" type="primary">rpl24</name>
    <name evidence="7" type="ORF">SAMN05444271_13124</name>
</gene>
<evidence type="ECO:0000256" key="1">
    <source>
        <dbReference type="ARBA" id="ARBA00010618"/>
    </source>
</evidence>
<feature type="compositionally biased region" description="Basic residues" evidence="5">
    <location>
        <begin position="1"/>
        <end position="10"/>
    </location>
</feature>
<accession>A0A1H6WZ82</accession>
<dbReference type="PANTHER" id="PTHR11143">
    <property type="entry name" value="60S RIBOSOMAL PROTEIN L26 FAMILY MEMBER"/>
    <property type="match status" value="1"/>
</dbReference>
<dbReference type="InterPro" id="IPR005824">
    <property type="entry name" value="KOW"/>
</dbReference>
<sequence>MTTQPHKQRKSAANASLHERHEQVKAPLSPELREEYDQRSVRVNAGDTVEVQRGDHAGSEGEVIKVDLKAAVIHVEEVTVEKSDGEEVPRPLEASNVQVIELDLEDPRREARLESEEDNE</sequence>
<dbReference type="InterPro" id="IPR008991">
    <property type="entry name" value="Translation_prot_SH3-like_sf"/>
</dbReference>
<name>A0A1H6WZ82_9EURY</name>
<keyword evidence="8" id="KW-1185">Reference proteome</keyword>
<dbReference type="Proteomes" id="UP000198888">
    <property type="component" value="Unassembled WGS sequence"/>
</dbReference>
<keyword evidence="3 4" id="KW-0687">Ribonucleoprotein</keyword>
<dbReference type="Pfam" id="PF16906">
    <property type="entry name" value="Ribosomal_L26"/>
    <property type="match status" value="1"/>
</dbReference>
<dbReference type="Gene3D" id="2.30.30.30">
    <property type="match status" value="1"/>
</dbReference>
<keyword evidence="4" id="KW-0694">RNA-binding</keyword>
<protein>
    <recommendedName>
        <fullName evidence="4">Large ribosomal subunit protein uL24</fullName>
    </recommendedName>
</protein>
<dbReference type="InterPro" id="IPR005756">
    <property type="entry name" value="Ribosomal_uL24_euk/arc"/>
</dbReference>
<comment type="subunit">
    <text evidence="4">Part of the 50S ribosomal subunit.</text>
</comment>
<dbReference type="CDD" id="cd06089">
    <property type="entry name" value="KOW_RPL26"/>
    <property type="match status" value="1"/>
</dbReference>
<feature type="compositionally biased region" description="Basic and acidic residues" evidence="5">
    <location>
        <begin position="31"/>
        <end position="40"/>
    </location>
</feature>
<comment type="function">
    <text evidence="4">One of two assembly initiator proteins, it binds directly to the 5'-end of the 23S rRNA, where it nucleates assembly of the 50S subunit.</text>
</comment>
<proteinExistence type="inferred from homology"/>
<dbReference type="InterPro" id="IPR014722">
    <property type="entry name" value="Rib_uL2_dom2"/>
</dbReference>
<evidence type="ECO:0000256" key="5">
    <source>
        <dbReference type="SAM" id="MobiDB-lite"/>
    </source>
</evidence>
<dbReference type="SUPFAM" id="SSF50104">
    <property type="entry name" value="Translation proteins SH3-like domain"/>
    <property type="match status" value="1"/>
</dbReference>
<dbReference type="STRING" id="1073996.SAMN05444271_13124"/>
<evidence type="ECO:0000259" key="6">
    <source>
        <dbReference type="Pfam" id="PF00467"/>
    </source>
</evidence>
<evidence type="ECO:0000313" key="7">
    <source>
        <dbReference type="EMBL" id="SEJ21186.1"/>
    </source>
</evidence>
<dbReference type="GO" id="GO:0003735">
    <property type="term" value="F:structural constituent of ribosome"/>
    <property type="evidence" value="ECO:0007669"/>
    <property type="project" value="UniProtKB-UniRule"/>
</dbReference>
<dbReference type="KEGG" id="hae:halTADL_3376"/>